<dbReference type="Proteomes" id="UP000666369">
    <property type="component" value="Unassembled WGS sequence"/>
</dbReference>
<keyword evidence="3" id="KW-1185">Reference proteome</keyword>
<comment type="caution">
    <text evidence="2">The sequence shown here is derived from an EMBL/GenBank/DDBJ whole genome shotgun (WGS) entry which is preliminary data.</text>
</comment>
<feature type="signal peptide" evidence="1">
    <location>
        <begin position="1"/>
        <end position="19"/>
    </location>
</feature>
<reference evidence="3" key="1">
    <citation type="submission" date="2023-07" db="EMBL/GenBank/DDBJ databases">
        <title>Duganella aceri sp. nov., isolated from tree sap.</title>
        <authorList>
            <person name="Kim I.S."/>
        </authorList>
    </citation>
    <scope>NUCLEOTIDE SEQUENCE [LARGE SCALE GENOMIC DNA]</scope>
    <source>
        <strain evidence="3">SAP-35</strain>
    </source>
</reference>
<name>A0ABX0FTU1_9BURK</name>
<dbReference type="RefSeq" id="WP_166108232.1">
    <property type="nucleotide sequence ID" value="NZ_JAADJT010000017.1"/>
</dbReference>
<evidence type="ECO:0000313" key="2">
    <source>
        <dbReference type="EMBL" id="NGZ88116.1"/>
    </source>
</evidence>
<gene>
    <name evidence="2" type="ORF">GW587_28145</name>
</gene>
<sequence length="216" mass="23253">MRAILAALCAMLVTASCSAVETCPPTDQKAEWSASCFEGSAAARHVKREHLANIVADQTGHATILIEQPRELVAVDRRGVVVLPNIRHTGDYDYPDGRGGLARFQTAGGKCGYFDVRTFKIAIPAIYDQCLSFQDDAANVCNDCKIYCTEPECQSSKLVGGTGYAIDNRNKIVKRFAPPPLNQSCNGAAPAKVVKLSEASAYLQCPPVDAGLFQVR</sequence>
<feature type="chain" id="PRO_5045656997" evidence="1">
    <location>
        <begin position="20"/>
        <end position="216"/>
    </location>
</feature>
<accession>A0ABX0FTU1</accession>
<organism evidence="2 3">
    <name type="scientific">Duganella aceris</name>
    <dbReference type="NCBI Taxonomy" id="2703883"/>
    <lineage>
        <taxon>Bacteria</taxon>
        <taxon>Pseudomonadati</taxon>
        <taxon>Pseudomonadota</taxon>
        <taxon>Betaproteobacteria</taxon>
        <taxon>Burkholderiales</taxon>
        <taxon>Oxalobacteraceae</taxon>
        <taxon>Telluria group</taxon>
        <taxon>Duganella</taxon>
    </lineage>
</organism>
<evidence type="ECO:0000256" key="1">
    <source>
        <dbReference type="SAM" id="SignalP"/>
    </source>
</evidence>
<dbReference type="EMBL" id="JAADJT010000017">
    <property type="protein sequence ID" value="NGZ88116.1"/>
    <property type="molecule type" value="Genomic_DNA"/>
</dbReference>
<protein>
    <submittedName>
        <fullName evidence="2">WG repeat-containing protein</fullName>
    </submittedName>
</protein>
<evidence type="ECO:0000313" key="3">
    <source>
        <dbReference type="Proteomes" id="UP000666369"/>
    </source>
</evidence>
<proteinExistence type="predicted"/>
<keyword evidence="1" id="KW-0732">Signal</keyword>
<dbReference type="PROSITE" id="PS51257">
    <property type="entry name" value="PROKAR_LIPOPROTEIN"/>
    <property type="match status" value="1"/>
</dbReference>